<keyword evidence="3" id="KW-1185">Reference proteome</keyword>
<dbReference type="Proteomes" id="UP000649573">
    <property type="component" value="Unassembled WGS sequence"/>
</dbReference>
<dbReference type="PANTHER" id="PTHR43014:SF2">
    <property type="entry name" value="MERCURIC REDUCTASE"/>
    <property type="match status" value="1"/>
</dbReference>
<protein>
    <recommendedName>
        <fullName evidence="1">FAD/NAD(P)-binding domain-containing protein</fullName>
    </recommendedName>
</protein>
<accession>A0ABQ2UDH4</accession>
<reference evidence="3" key="1">
    <citation type="journal article" date="2019" name="Int. J. Syst. Evol. Microbiol.">
        <title>The Global Catalogue of Microorganisms (GCM) 10K type strain sequencing project: providing services to taxonomists for standard genome sequencing and annotation.</title>
        <authorList>
            <consortium name="The Broad Institute Genomics Platform"/>
            <consortium name="The Broad Institute Genome Sequencing Center for Infectious Disease"/>
            <person name="Wu L."/>
            <person name="Ma J."/>
        </authorList>
    </citation>
    <scope>NUCLEOTIDE SEQUENCE [LARGE SCALE GENOMIC DNA]</scope>
    <source>
        <strain evidence="3">JCM 3296</strain>
    </source>
</reference>
<comment type="caution">
    <text evidence="2">The sequence shown here is derived from an EMBL/GenBank/DDBJ whole genome shotgun (WGS) entry which is preliminary data.</text>
</comment>
<evidence type="ECO:0000313" key="3">
    <source>
        <dbReference type="Proteomes" id="UP000649573"/>
    </source>
</evidence>
<evidence type="ECO:0000259" key="1">
    <source>
        <dbReference type="Pfam" id="PF07992"/>
    </source>
</evidence>
<organism evidence="2 3">
    <name type="scientific">Lentzea flava</name>
    <dbReference type="NCBI Taxonomy" id="103732"/>
    <lineage>
        <taxon>Bacteria</taxon>
        <taxon>Bacillati</taxon>
        <taxon>Actinomycetota</taxon>
        <taxon>Actinomycetes</taxon>
        <taxon>Pseudonocardiales</taxon>
        <taxon>Pseudonocardiaceae</taxon>
        <taxon>Lentzea</taxon>
    </lineage>
</organism>
<dbReference type="EMBL" id="BMRE01000003">
    <property type="protein sequence ID" value="GGU24084.1"/>
    <property type="molecule type" value="Genomic_DNA"/>
</dbReference>
<proteinExistence type="predicted"/>
<sequence length="154" mass="16288">MNSYDVIVIGGGSPGEHFAAAVAGGGLRVAIIERELLDGPQAGAEVHRGVRGDAARIRFDANGFEPYALDPRPPAGGDEELRRRVSRSEVALVEGADRLLPREPEATGRALGEELTADGVELHLGVHATAARSENDEYVLDLPDGTRLRGDKAT</sequence>
<dbReference type="InterPro" id="IPR036188">
    <property type="entry name" value="FAD/NAD-bd_sf"/>
</dbReference>
<feature type="domain" description="FAD/NAD(P)-binding" evidence="1">
    <location>
        <begin position="88"/>
        <end position="151"/>
    </location>
</feature>
<dbReference type="InterPro" id="IPR023753">
    <property type="entry name" value="FAD/NAD-binding_dom"/>
</dbReference>
<dbReference type="Pfam" id="PF07992">
    <property type="entry name" value="Pyr_redox_2"/>
    <property type="match status" value="1"/>
</dbReference>
<gene>
    <name evidence="2" type="ORF">GCM10010178_15370</name>
</gene>
<dbReference type="RefSeq" id="WP_229812325.1">
    <property type="nucleotide sequence ID" value="NZ_BMRE01000003.1"/>
</dbReference>
<evidence type="ECO:0000313" key="2">
    <source>
        <dbReference type="EMBL" id="GGU24084.1"/>
    </source>
</evidence>
<dbReference type="Gene3D" id="3.50.50.60">
    <property type="entry name" value="FAD/NAD(P)-binding domain"/>
    <property type="match status" value="2"/>
</dbReference>
<dbReference type="SUPFAM" id="SSF51905">
    <property type="entry name" value="FAD/NAD(P)-binding domain"/>
    <property type="match status" value="1"/>
</dbReference>
<dbReference type="PANTHER" id="PTHR43014">
    <property type="entry name" value="MERCURIC REDUCTASE"/>
    <property type="match status" value="1"/>
</dbReference>
<name>A0ABQ2UDH4_9PSEU</name>